<evidence type="ECO:0000313" key="8">
    <source>
        <dbReference type="Proteomes" id="UP000315673"/>
    </source>
</evidence>
<feature type="transmembrane region" description="Helical" evidence="6">
    <location>
        <begin position="69"/>
        <end position="88"/>
    </location>
</feature>
<dbReference type="EMBL" id="CP042306">
    <property type="protein sequence ID" value="QDZ06770.1"/>
    <property type="molecule type" value="Genomic_DNA"/>
</dbReference>
<dbReference type="OrthoDB" id="5761230at2"/>
<reference evidence="7 8" key="1">
    <citation type="submission" date="2019-07" db="EMBL/GenBank/DDBJ databases">
        <title>Full genome sequence of Sphingomonas sp. 4R-6-7(HKS19).</title>
        <authorList>
            <person name="Im W.-T."/>
        </authorList>
    </citation>
    <scope>NUCLEOTIDE SEQUENCE [LARGE SCALE GENOMIC DNA]</scope>
    <source>
        <strain evidence="7 8">HKS19</strain>
    </source>
</reference>
<dbReference type="GO" id="GO:0055085">
    <property type="term" value="P:transmembrane transport"/>
    <property type="evidence" value="ECO:0007669"/>
    <property type="project" value="TreeGrafter"/>
</dbReference>
<dbReference type="PANTHER" id="PTHR21716">
    <property type="entry name" value="TRANSMEMBRANE PROTEIN"/>
    <property type="match status" value="1"/>
</dbReference>
<feature type="transmembrane region" description="Helical" evidence="6">
    <location>
        <begin position="253"/>
        <end position="277"/>
    </location>
</feature>
<dbReference type="AlphaFoldDB" id="A0A5B8LHY8"/>
<evidence type="ECO:0000313" key="7">
    <source>
        <dbReference type="EMBL" id="QDZ06770.1"/>
    </source>
</evidence>
<evidence type="ECO:0000256" key="1">
    <source>
        <dbReference type="ARBA" id="ARBA00004141"/>
    </source>
</evidence>
<dbReference type="KEGG" id="spai:FPZ24_04170"/>
<name>A0A5B8LHY8_9SPHN</name>
<comment type="subcellular location">
    <subcellularLocation>
        <location evidence="1">Membrane</location>
        <topology evidence="1">Multi-pass membrane protein</topology>
    </subcellularLocation>
</comment>
<dbReference type="GO" id="GO:0016020">
    <property type="term" value="C:membrane"/>
    <property type="evidence" value="ECO:0007669"/>
    <property type="project" value="UniProtKB-SubCell"/>
</dbReference>
<evidence type="ECO:0000256" key="4">
    <source>
        <dbReference type="ARBA" id="ARBA00022989"/>
    </source>
</evidence>
<evidence type="ECO:0000256" key="6">
    <source>
        <dbReference type="SAM" id="Phobius"/>
    </source>
</evidence>
<feature type="transmembrane region" description="Helical" evidence="6">
    <location>
        <begin position="149"/>
        <end position="165"/>
    </location>
</feature>
<keyword evidence="4 6" id="KW-1133">Transmembrane helix</keyword>
<dbReference type="PANTHER" id="PTHR21716:SF62">
    <property type="entry name" value="TRANSPORT PROTEIN YDBI-RELATED"/>
    <property type="match status" value="1"/>
</dbReference>
<sequence>MKRLTPDADDARFIRRVFLVILIGALTIALYRVGTLLILAFGSVLGAITIHAIAERLHRHLRVPARHAIGLAMLAALAATGFLIWLLTAQFGAQINALIVETPQLLTRLAAWMSQSAVGAKIVEAVQTGYAGAQATQDLGQIARGGTDAVLNTILLIVGAMFFAIEPQRYRDGLLLLLPRGKRGAFGDAFDDLGRNLRLWLRAQIILMLLMGTSIGIGLWLSGVPSAAALGLLAGMSEFIPYIGPTVAMLPALGLAANTGTGPLIGAIVTYAIVRIVQDLIVTPIIQNRVIAIPPAITLFAMVGIGYIFGLTGLVFAAPLLVAIFALTHSLYVRETLGENTDRVD</sequence>
<dbReference type="RefSeq" id="WP_146569854.1">
    <property type="nucleotide sequence ID" value="NZ_CP042306.1"/>
</dbReference>
<feature type="transmembrane region" description="Helical" evidence="6">
    <location>
        <begin position="315"/>
        <end position="333"/>
    </location>
</feature>
<proteinExistence type="inferred from homology"/>
<comment type="similarity">
    <text evidence="2">Belongs to the autoinducer-2 exporter (AI-2E) (TC 2.A.86) family.</text>
</comment>
<protein>
    <submittedName>
        <fullName evidence="7">AI-2E family transporter</fullName>
    </submittedName>
</protein>
<accession>A0A5B8LHY8</accession>
<feature type="transmembrane region" description="Helical" evidence="6">
    <location>
        <begin position="205"/>
        <end position="233"/>
    </location>
</feature>
<feature type="transmembrane region" description="Helical" evidence="6">
    <location>
        <begin position="289"/>
        <end position="309"/>
    </location>
</feature>
<evidence type="ECO:0000256" key="5">
    <source>
        <dbReference type="ARBA" id="ARBA00023136"/>
    </source>
</evidence>
<dbReference type="Pfam" id="PF01594">
    <property type="entry name" value="AI-2E_transport"/>
    <property type="match status" value="1"/>
</dbReference>
<keyword evidence="5 6" id="KW-0472">Membrane</keyword>
<evidence type="ECO:0000256" key="3">
    <source>
        <dbReference type="ARBA" id="ARBA00022692"/>
    </source>
</evidence>
<keyword evidence="8" id="KW-1185">Reference proteome</keyword>
<dbReference type="Proteomes" id="UP000315673">
    <property type="component" value="Chromosome"/>
</dbReference>
<keyword evidence="3 6" id="KW-0812">Transmembrane</keyword>
<dbReference type="InterPro" id="IPR002549">
    <property type="entry name" value="AI-2E-like"/>
</dbReference>
<feature type="transmembrane region" description="Helical" evidence="6">
    <location>
        <begin position="37"/>
        <end position="57"/>
    </location>
</feature>
<gene>
    <name evidence="7" type="ORF">FPZ24_04170</name>
</gene>
<feature type="transmembrane region" description="Helical" evidence="6">
    <location>
        <begin position="12"/>
        <end position="31"/>
    </location>
</feature>
<organism evidence="7 8">
    <name type="scientific">Sphingomonas panacisoli</name>
    <dbReference type="NCBI Taxonomy" id="1813879"/>
    <lineage>
        <taxon>Bacteria</taxon>
        <taxon>Pseudomonadati</taxon>
        <taxon>Pseudomonadota</taxon>
        <taxon>Alphaproteobacteria</taxon>
        <taxon>Sphingomonadales</taxon>
        <taxon>Sphingomonadaceae</taxon>
        <taxon>Sphingomonas</taxon>
    </lineage>
</organism>
<evidence type="ECO:0000256" key="2">
    <source>
        <dbReference type="ARBA" id="ARBA00009773"/>
    </source>
</evidence>